<reference evidence="13" key="2">
    <citation type="submission" date="2025-08" db="UniProtKB">
        <authorList>
            <consortium name="RefSeq"/>
        </authorList>
    </citation>
    <scope>IDENTIFICATION</scope>
    <source>
        <tissue evidence="13">Tongue muscle</tissue>
    </source>
</reference>
<dbReference type="Gene3D" id="3.40.50.300">
    <property type="entry name" value="P-loop containing nucleotide triphosphate hydrolases"/>
    <property type="match status" value="1"/>
</dbReference>
<dbReference type="SUPFAM" id="SSF52540">
    <property type="entry name" value="P-loop containing nucleoside triphosphate hydrolases"/>
    <property type="match status" value="1"/>
</dbReference>
<evidence type="ECO:0000313" key="12">
    <source>
        <dbReference type="Proteomes" id="UP001652640"/>
    </source>
</evidence>
<evidence type="ECO:0000313" key="13">
    <source>
        <dbReference type="RefSeq" id="XP_070332531.1"/>
    </source>
</evidence>
<dbReference type="Pfam" id="PF23563">
    <property type="entry name" value="TRIP13_N"/>
    <property type="match status" value="1"/>
</dbReference>
<comment type="subunit">
    <text evidence="10">Specifically interacts with the ligand binding domain of the thyroid receptor (TR). This interaction does not require the presence of thyroid hormone for its interaction. Interacts with proteasome subunit PSMA8; to participate in meiosis progression during spermatogenesis.</text>
</comment>
<keyword evidence="12" id="KW-1185">Reference proteome</keyword>
<dbReference type="PANTHER" id="PTHR45991">
    <property type="entry name" value="PACHYTENE CHECKPOINT PROTEIN 2"/>
    <property type="match status" value="1"/>
</dbReference>
<dbReference type="RefSeq" id="XP_070332531.1">
    <property type="nucleotide sequence ID" value="XM_070476430.1"/>
</dbReference>
<dbReference type="Proteomes" id="UP001652640">
    <property type="component" value="Chromosome 14"/>
</dbReference>
<keyword evidence="3 9" id="KW-0547">Nucleotide-binding</keyword>
<keyword evidence="4 9" id="KW-0067">ATP-binding</keyword>
<evidence type="ECO:0000256" key="1">
    <source>
        <dbReference type="ARBA" id="ARBA00007271"/>
    </source>
</evidence>
<reference evidence="12" key="1">
    <citation type="journal article" date="2022" name="J. Hered.">
        <title>A De Novo Chromosome-Level Genome Assembly of the White-Tailed Deer, Odocoileus Virginianus.</title>
        <authorList>
            <person name="London E.W."/>
            <person name="Roca A.L."/>
            <person name="Novakofski J.E."/>
            <person name="Mateus-Pinilla N.E."/>
        </authorList>
    </citation>
    <scope>NUCLEOTIDE SEQUENCE [LARGE SCALE GENOMIC DNA]</scope>
</reference>
<dbReference type="InterPro" id="IPR001270">
    <property type="entry name" value="ClpA/B"/>
</dbReference>
<comment type="similarity">
    <text evidence="1 10">Belongs to the AAA ATPase family. PCH2 subfamily.</text>
</comment>
<evidence type="ECO:0000256" key="10">
    <source>
        <dbReference type="RuleBase" id="RU369050"/>
    </source>
</evidence>
<comment type="subcellular location">
    <subcellularLocation>
        <location evidence="10">Nucleus</location>
    </subcellularLocation>
</comment>
<sequence length="417" mass="46907">MDEAVGDLKQALPCVAEAPTVHVEVHQRSGSTAKKEDIKLSVRKLLNRHNIVFGDYTWSEFDEPFLTRNVQSVSIVDTELKAKDPQLNEDGPSSENLEEETENIVAANHWVLPAAEFHGLWDSLVYDVEVKSHLLDYVMTTLLFSDKNVDSNLITWNRVVLLHGPPGTGKTSLCKALAQKLTIRLSSRYRYGQLVEINSHSLFSKWFSESGKLVTRMFQKIQDLIDDKDALVFVLIDEVESLTAARNACRAGAEPSDAIRVVNAVLTQIDQIKRHSNVVILTTSNITERIDVAFVDRADIRQYIGPPSAAAIFKIYLSCLEELMRCQIIYPRQQLLTLRELEMIGFIENNVSKLSLLLSEISRKSEGLSGRVLRKLPFLAHALYIQAPTVTIEGFLQALSLAVDKQFEERKKLSSCV</sequence>
<evidence type="ECO:0000259" key="11">
    <source>
        <dbReference type="SMART" id="SM00382"/>
    </source>
</evidence>
<keyword evidence="6 10" id="KW-0469">Meiosis</keyword>
<dbReference type="InterPro" id="IPR003959">
    <property type="entry name" value="ATPase_AAA_core"/>
</dbReference>
<dbReference type="GeneID" id="110136161"/>
<dbReference type="InterPro" id="IPR058249">
    <property type="entry name" value="Pch2_C"/>
</dbReference>
<dbReference type="InterPro" id="IPR044539">
    <property type="entry name" value="Pch2-like"/>
</dbReference>
<dbReference type="InterPro" id="IPR027417">
    <property type="entry name" value="P-loop_NTPase"/>
</dbReference>
<evidence type="ECO:0000256" key="2">
    <source>
        <dbReference type="ARBA" id="ARBA00022364"/>
    </source>
</evidence>
<comment type="function">
    <text evidence="10">Plays a key role in chromosome recombination and chromosome structure development during meiosis. Required at early steps in meiotic recombination that leads to non-crossovers pathways. Also needed for efficient completion of homologous synapsis by influencing crossover distribution along the chromosomes affecting both crossovers and non-crossovers pathways.</text>
</comment>
<proteinExistence type="inferred from homology"/>
<evidence type="ECO:0000256" key="8">
    <source>
        <dbReference type="ARBA" id="ARBA00032461"/>
    </source>
</evidence>
<dbReference type="PANTHER" id="PTHR45991:SF1">
    <property type="entry name" value="PACHYTENE CHECKPOINT PROTEIN 2 HOMOLOG"/>
    <property type="match status" value="1"/>
</dbReference>
<dbReference type="InterPro" id="IPR003960">
    <property type="entry name" value="ATPase_AAA_CS"/>
</dbReference>
<dbReference type="CDD" id="cd19508">
    <property type="entry name" value="RecA-like_Pch2-like"/>
    <property type="match status" value="1"/>
</dbReference>
<dbReference type="PROSITE" id="PS00674">
    <property type="entry name" value="AAA"/>
    <property type="match status" value="1"/>
</dbReference>
<dbReference type="Pfam" id="PF23242">
    <property type="entry name" value="AAA_lid_TRIP13_C"/>
    <property type="match status" value="1"/>
</dbReference>
<evidence type="ECO:0000256" key="9">
    <source>
        <dbReference type="RuleBase" id="RU003651"/>
    </source>
</evidence>
<accession>A0ABM4IXI0</accession>
<feature type="domain" description="AAA+ ATPase" evidence="11">
    <location>
        <begin position="156"/>
        <end position="308"/>
    </location>
</feature>
<protein>
    <recommendedName>
        <fullName evidence="2 10">Pachytene checkpoint protein 2 homolog</fullName>
        <shortName evidence="10">TR-interacting protein 13</shortName>
        <shortName evidence="10">TRIP-13</shortName>
    </recommendedName>
    <alternativeName>
        <fullName evidence="7 10">Thyroid hormone receptor interactor 13</fullName>
    </alternativeName>
    <alternativeName>
        <fullName evidence="8 10">Thyroid receptor-interacting protein 13</fullName>
    </alternativeName>
</protein>
<keyword evidence="10" id="KW-0539">Nucleus</keyword>
<evidence type="ECO:0000256" key="5">
    <source>
        <dbReference type="ARBA" id="ARBA00022943"/>
    </source>
</evidence>
<evidence type="ECO:0000256" key="3">
    <source>
        <dbReference type="ARBA" id="ARBA00022741"/>
    </source>
</evidence>
<dbReference type="SMART" id="SM00382">
    <property type="entry name" value="AAA"/>
    <property type="match status" value="1"/>
</dbReference>
<evidence type="ECO:0000256" key="6">
    <source>
        <dbReference type="ARBA" id="ARBA00023254"/>
    </source>
</evidence>
<organism evidence="12 13">
    <name type="scientific">Odocoileus virginianus</name>
    <name type="common">White-tailed deer</name>
    <dbReference type="NCBI Taxonomy" id="9874"/>
    <lineage>
        <taxon>Eukaryota</taxon>
        <taxon>Metazoa</taxon>
        <taxon>Chordata</taxon>
        <taxon>Craniata</taxon>
        <taxon>Vertebrata</taxon>
        <taxon>Euteleostomi</taxon>
        <taxon>Mammalia</taxon>
        <taxon>Eutheria</taxon>
        <taxon>Laurasiatheria</taxon>
        <taxon>Artiodactyla</taxon>
        <taxon>Ruminantia</taxon>
        <taxon>Pecora</taxon>
        <taxon>Cervidae</taxon>
        <taxon>Odocoileinae</taxon>
        <taxon>Odocoileus</taxon>
    </lineage>
</organism>
<keyword evidence="5" id="KW-0221">Differentiation</keyword>
<dbReference type="InterPro" id="IPR003593">
    <property type="entry name" value="AAA+_ATPase"/>
</dbReference>
<evidence type="ECO:0000256" key="4">
    <source>
        <dbReference type="ARBA" id="ARBA00022840"/>
    </source>
</evidence>
<dbReference type="Pfam" id="PF00004">
    <property type="entry name" value="AAA"/>
    <property type="match status" value="1"/>
</dbReference>
<evidence type="ECO:0000256" key="7">
    <source>
        <dbReference type="ARBA" id="ARBA00031008"/>
    </source>
</evidence>
<name>A0ABM4IXI0_ODOVR</name>
<gene>
    <name evidence="13" type="primary">TRIP13</name>
</gene>
<dbReference type="PRINTS" id="PR00300">
    <property type="entry name" value="CLPPROTEASEA"/>
</dbReference>
<keyword evidence="5" id="KW-0896">Oogenesis</keyword>